<dbReference type="PRINTS" id="PR00411">
    <property type="entry name" value="PNDRDTASEI"/>
</dbReference>
<evidence type="ECO:0000313" key="9">
    <source>
        <dbReference type="EMBL" id="CAI9948500.1"/>
    </source>
</evidence>
<reference evidence="10 11" key="2">
    <citation type="submission" date="2024-07" db="EMBL/GenBank/DDBJ databases">
        <authorList>
            <person name="Akdeniz Z."/>
        </authorList>
    </citation>
    <scope>NUCLEOTIDE SEQUENCE [LARGE SCALE GENOMIC DNA]</scope>
</reference>
<dbReference type="EMBL" id="CATOUU010000789">
    <property type="protein sequence ID" value="CAI9948500.1"/>
    <property type="molecule type" value="Genomic_DNA"/>
</dbReference>
<dbReference type="Gene3D" id="3.30.390.30">
    <property type="match status" value="1"/>
</dbReference>
<dbReference type="PANTHER" id="PTHR43429:SF1">
    <property type="entry name" value="NAD(P)H SULFUR OXIDOREDUCTASE (COA-DEPENDENT)"/>
    <property type="match status" value="1"/>
</dbReference>
<keyword evidence="3" id="KW-0285">Flavoprotein</keyword>
<dbReference type="InterPro" id="IPR016156">
    <property type="entry name" value="FAD/NAD-linked_Rdtase_dimer_sf"/>
</dbReference>
<reference evidence="9" key="1">
    <citation type="submission" date="2023-06" db="EMBL/GenBank/DDBJ databases">
        <authorList>
            <person name="Kurt Z."/>
        </authorList>
    </citation>
    <scope>NUCLEOTIDE SEQUENCE</scope>
</reference>
<keyword evidence="4" id="KW-0274">FAD</keyword>
<comment type="cofactor">
    <cofactor evidence="1">
        <name>FAD</name>
        <dbReference type="ChEBI" id="CHEBI:57692"/>
    </cofactor>
</comment>
<sequence>MGCGSGQQAIQEDIQKQEQIYPIKLHQETIAIIGCTHAGTTAAISLRNLNKNVRIIVFEKNPAVAFLNCGIHLVINKTCDDLNKLFYNSPNKMKSLGIDIHECTSIEGVDFKTKQLNAVNLLNQEKSSYQYDKLIISTGSNPVIPPIIQGLDYKNDPIKQLRADYKRLLLCKTYQDAQRLIKLSNAEKVCIIGSGHIGMELVWSFNSIGSKVTVVDHGHHILAKYFDIEYVNILEQECRKLGIEISSNSKVIKLSENEQKASVLIQRTVEGAVKTLNAEFDYVIICAGFIPNTENIIQWSENTLVNMNKIIVVDKQQRTSIENVYAIGDCATCFNKILQKQAYIPLASQAVRQGIIAAYQALNKDLSAVGSNQTYGIQLFDYSLATTGLTYTDAQKTLQHVGRILLSDYLWSAYCEKKVDKVIQKQELNTFFNIGGDTVRNMADQVVESFDMDIEQTEDELVSVILIFNEENNLILGCQVMGKQDITQIVNTASIAIQMGMTIDELAFSDLGGFDGETKPWGILQMAANTALMQLPDFDNFDDDEYEAKEENQSNQILNDSD</sequence>
<name>A0AA86QAF2_9EUKA</name>
<dbReference type="AlphaFoldDB" id="A0AA86QAF2"/>
<evidence type="ECO:0000256" key="3">
    <source>
        <dbReference type="ARBA" id="ARBA00022630"/>
    </source>
</evidence>
<evidence type="ECO:0000313" key="10">
    <source>
        <dbReference type="EMBL" id="CAL6049595.1"/>
    </source>
</evidence>
<evidence type="ECO:0000259" key="8">
    <source>
        <dbReference type="Pfam" id="PF07992"/>
    </source>
</evidence>
<evidence type="ECO:0000259" key="7">
    <source>
        <dbReference type="Pfam" id="PF02852"/>
    </source>
</evidence>
<keyword evidence="11" id="KW-1185">Reference proteome</keyword>
<dbReference type="InterPro" id="IPR050260">
    <property type="entry name" value="FAD-bd_OxRdtase"/>
</dbReference>
<dbReference type="GO" id="GO:0016491">
    <property type="term" value="F:oxidoreductase activity"/>
    <property type="evidence" value="ECO:0007669"/>
    <property type="project" value="UniProtKB-KW"/>
</dbReference>
<evidence type="ECO:0000256" key="2">
    <source>
        <dbReference type="ARBA" id="ARBA00009130"/>
    </source>
</evidence>
<dbReference type="InterPro" id="IPR004099">
    <property type="entry name" value="Pyr_nucl-diS_OxRdtase_dimer"/>
</dbReference>
<feature type="domain" description="FAD/NAD(P)-binding" evidence="8">
    <location>
        <begin position="30"/>
        <end position="354"/>
    </location>
</feature>
<gene>
    <name evidence="9" type="ORF">HINF_LOCUS36145</name>
    <name evidence="10" type="ORF">HINF_LOCUS43449</name>
</gene>
<dbReference type="Gene3D" id="3.50.50.60">
    <property type="entry name" value="FAD/NAD(P)-binding domain"/>
    <property type="match status" value="2"/>
</dbReference>
<comment type="caution">
    <text evidence="9">The sequence shown here is derived from an EMBL/GenBank/DDBJ whole genome shotgun (WGS) entry which is preliminary data.</text>
</comment>
<comment type="similarity">
    <text evidence="2">Belongs to the class-III pyridine nucleotide-disulfide oxidoreductase family.</text>
</comment>
<evidence type="ECO:0000256" key="5">
    <source>
        <dbReference type="ARBA" id="ARBA00023002"/>
    </source>
</evidence>
<evidence type="ECO:0000256" key="6">
    <source>
        <dbReference type="ARBA" id="ARBA00023284"/>
    </source>
</evidence>
<dbReference type="EMBL" id="CAXDID020000181">
    <property type="protein sequence ID" value="CAL6049595.1"/>
    <property type="molecule type" value="Genomic_DNA"/>
</dbReference>
<evidence type="ECO:0000256" key="4">
    <source>
        <dbReference type="ARBA" id="ARBA00022827"/>
    </source>
</evidence>
<dbReference type="InterPro" id="IPR023753">
    <property type="entry name" value="FAD/NAD-binding_dom"/>
</dbReference>
<keyword evidence="6" id="KW-0676">Redox-active center</keyword>
<dbReference type="Pfam" id="PF07992">
    <property type="entry name" value="Pyr_redox_2"/>
    <property type="match status" value="1"/>
</dbReference>
<proteinExistence type="inferred from homology"/>
<dbReference type="PRINTS" id="PR00368">
    <property type="entry name" value="FADPNR"/>
</dbReference>
<dbReference type="SUPFAM" id="SSF51905">
    <property type="entry name" value="FAD/NAD(P)-binding domain"/>
    <property type="match status" value="1"/>
</dbReference>
<dbReference type="Pfam" id="PF02852">
    <property type="entry name" value="Pyr_redox_dim"/>
    <property type="match status" value="1"/>
</dbReference>
<dbReference type="SUPFAM" id="SSF55424">
    <property type="entry name" value="FAD/NAD-linked reductases, dimerisation (C-terminal) domain"/>
    <property type="match status" value="1"/>
</dbReference>
<organism evidence="9">
    <name type="scientific">Hexamita inflata</name>
    <dbReference type="NCBI Taxonomy" id="28002"/>
    <lineage>
        <taxon>Eukaryota</taxon>
        <taxon>Metamonada</taxon>
        <taxon>Diplomonadida</taxon>
        <taxon>Hexamitidae</taxon>
        <taxon>Hexamitinae</taxon>
        <taxon>Hexamita</taxon>
    </lineage>
</organism>
<dbReference type="InterPro" id="IPR036188">
    <property type="entry name" value="FAD/NAD-bd_sf"/>
</dbReference>
<dbReference type="PANTHER" id="PTHR43429">
    <property type="entry name" value="PYRIDINE NUCLEOTIDE-DISULFIDE OXIDOREDUCTASE DOMAIN-CONTAINING"/>
    <property type="match status" value="1"/>
</dbReference>
<evidence type="ECO:0000313" key="11">
    <source>
        <dbReference type="Proteomes" id="UP001642409"/>
    </source>
</evidence>
<keyword evidence="5" id="KW-0560">Oxidoreductase</keyword>
<feature type="domain" description="Pyridine nucleotide-disulphide oxidoreductase dimerisation" evidence="7">
    <location>
        <begin position="460"/>
        <end position="507"/>
    </location>
</feature>
<evidence type="ECO:0000256" key="1">
    <source>
        <dbReference type="ARBA" id="ARBA00001974"/>
    </source>
</evidence>
<dbReference type="Proteomes" id="UP001642409">
    <property type="component" value="Unassembled WGS sequence"/>
</dbReference>
<protein>
    <submittedName>
        <fullName evidence="9">NADH oxidase</fullName>
    </submittedName>
    <submittedName>
        <fullName evidence="10">NADH_oxidase</fullName>
    </submittedName>
</protein>
<accession>A0AA86QAF2</accession>